<evidence type="ECO:0000313" key="1">
    <source>
        <dbReference type="EMBL" id="AFI68347.1"/>
    </source>
</evidence>
<name>A0A0H3HR12_BURP2</name>
<organism evidence="1 2">
    <name type="scientific">Burkholderia pseudomallei (strain 1026b)</name>
    <dbReference type="NCBI Taxonomy" id="884204"/>
    <lineage>
        <taxon>Bacteria</taxon>
        <taxon>Pseudomonadati</taxon>
        <taxon>Pseudomonadota</taxon>
        <taxon>Betaproteobacteria</taxon>
        <taxon>Burkholderiales</taxon>
        <taxon>Burkholderiaceae</taxon>
        <taxon>Burkholderia</taxon>
        <taxon>pseudomallei group</taxon>
    </lineage>
</organism>
<evidence type="ECO:0000313" key="2">
    <source>
        <dbReference type="Proteomes" id="UP000010087"/>
    </source>
</evidence>
<proteinExistence type="predicted"/>
<sequence length="55" mass="6227">MESCINIQYSTHRNRAAPVPASRRGRHLCEPSAAFLRRELRLTHSDGQTNCHPAI</sequence>
<dbReference type="KEGG" id="bpz:BP1026B_II0062"/>
<gene>
    <name evidence="1" type="ordered locus">BP1026B_II0062</name>
</gene>
<reference evidence="1 2" key="1">
    <citation type="journal article" date="2012" name="PLoS ONE">
        <title>Evolution of Burkholderia pseudomallei in recurrent melioidosis.</title>
        <authorList>
            <person name="Hayden H.S."/>
            <person name="Lim R."/>
            <person name="Brittnacher M.J."/>
            <person name="Sims E.H."/>
            <person name="Ramage E.R."/>
            <person name="Fong C."/>
            <person name="Wu Z."/>
            <person name="Crist E."/>
            <person name="Chang J."/>
            <person name="Zhou Y."/>
            <person name="Radey M."/>
            <person name="Rohmer L."/>
            <person name="Haugen E."/>
            <person name="Gillett W."/>
            <person name="Wuthiekanun V."/>
            <person name="Peacock S.J."/>
            <person name="Kaul R."/>
            <person name="Miller S.I."/>
            <person name="Manoil C."/>
            <person name="Jacobs M.A."/>
        </authorList>
    </citation>
    <scope>NUCLEOTIDE SEQUENCE [LARGE SCALE GENOMIC DNA]</scope>
    <source>
        <strain evidence="1 2">1026b</strain>
    </source>
</reference>
<protein>
    <submittedName>
        <fullName evidence="1">Uncharacterized protein</fullName>
    </submittedName>
</protein>
<dbReference type="Proteomes" id="UP000010087">
    <property type="component" value="Chromosome 2"/>
</dbReference>
<dbReference type="AlphaFoldDB" id="A0A0H3HR12"/>
<accession>A0A0H3HR12</accession>
<dbReference type="EMBL" id="CP002834">
    <property type="protein sequence ID" value="AFI68347.1"/>
    <property type="molecule type" value="Genomic_DNA"/>
</dbReference>